<proteinExistence type="predicted"/>
<keyword evidence="3" id="KW-1185">Reference proteome</keyword>
<evidence type="ECO:0000313" key="3">
    <source>
        <dbReference type="Proteomes" id="UP000284824"/>
    </source>
</evidence>
<reference evidence="2 3" key="1">
    <citation type="submission" date="2019-01" db="EMBL/GenBank/DDBJ databases">
        <title>Sequencing the genomes of 1000 actinobacteria strains.</title>
        <authorList>
            <person name="Klenk H.-P."/>
        </authorList>
    </citation>
    <scope>NUCLEOTIDE SEQUENCE [LARGE SCALE GENOMIC DNA]</scope>
    <source>
        <strain evidence="2 3">DSM 43925</strain>
    </source>
</reference>
<gene>
    <name evidence="2" type="ORF">EDD27_3212</name>
</gene>
<comment type="caution">
    <text evidence="2">The sequence shown here is derived from an EMBL/GenBank/DDBJ whole genome shotgun (WGS) entry which is preliminary data.</text>
</comment>
<dbReference type="AlphaFoldDB" id="A0A438M4K4"/>
<protein>
    <submittedName>
        <fullName evidence="2">Uncharacterized protein</fullName>
    </submittedName>
</protein>
<evidence type="ECO:0000313" key="2">
    <source>
        <dbReference type="EMBL" id="RVX40786.1"/>
    </source>
</evidence>
<organism evidence="2 3">
    <name type="scientific">Nonomuraea polychroma</name>
    <dbReference type="NCBI Taxonomy" id="46176"/>
    <lineage>
        <taxon>Bacteria</taxon>
        <taxon>Bacillati</taxon>
        <taxon>Actinomycetota</taxon>
        <taxon>Actinomycetes</taxon>
        <taxon>Streptosporangiales</taxon>
        <taxon>Streptosporangiaceae</taxon>
        <taxon>Nonomuraea</taxon>
    </lineage>
</organism>
<dbReference type="EMBL" id="SAUN01000001">
    <property type="protein sequence ID" value="RVX40786.1"/>
    <property type="molecule type" value="Genomic_DNA"/>
</dbReference>
<dbReference type="Proteomes" id="UP000284824">
    <property type="component" value="Unassembled WGS sequence"/>
</dbReference>
<name>A0A438M4K4_9ACTN</name>
<feature type="region of interest" description="Disordered" evidence="1">
    <location>
        <begin position="1"/>
        <end position="33"/>
    </location>
</feature>
<evidence type="ECO:0000256" key="1">
    <source>
        <dbReference type="SAM" id="MobiDB-lite"/>
    </source>
</evidence>
<accession>A0A438M4K4</accession>
<sequence length="33" mass="3617">MNPRLSTPMATDPAAENSRQAIGPRRSVIHSVR</sequence>